<dbReference type="InterPro" id="IPR050455">
    <property type="entry name" value="Tpx_Peroxidase_subfamily"/>
</dbReference>
<dbReference type="PANTHER" id="PTHR43110:SF1">
    <property type="entry name" value="THIOL PEROXIDASE"/>
    <property type="match status" value="1"/>
</dbReference>
<name>A0A242A3B8_9ENTE</name>
<proteinExistence type="predicted"/>
<dbReference type="AlphaFoldDB" id="A0A242A3B8"/>
<dbReference type="Gene3D" id="3.40.30.10">
    <property type="entry name" value="Glutaredoxin"/>
    <property type="match status" value="1"/>
</dbReference>
<dbReference type="InterPro" id="IPR002065">
    <property type="entry name" value="TPX"/>
</dbReference>
<dbReference type="NCBIfam" id="NF001808">
    <property type="entry name" value="PRK00522.1"/>
    <property type="match status" value="1"/>
</dbReference>
<gene>
    <name evidence="6" type="ORF">A5886_000612</name>
</gene>
<evidence type="ECO:0000313" key="6">
    <source>
        <dbReference type="EMBL" id="OTN75538.1"/>
    </source>
</evidence>
<keyword evidence="1" id="KW-0575">Peroxidase</keyword>
<protein>
    <recommendedName>
        <fullName evidence="5">Thioredoxin domain-containing protein</fullName>
    </recommendedName>
</protein>
<evidence type="ECO:0000259" key="5">
    <source>
        <dbReference type="PROSITE" id="PS51352"/>
    </source>
</evidence>
<dbReference type="Proteomes" id="UP000195043">
    <property type="component" value="Unassembled WGS sequence"/>
</dbReference>
<comment type="caution">
    <text evidence="6">The sequence shown here is derived from an EMBL/GenBank/DDBJ whole genome shotgun (WGS) entry which is preliminary data.</text>
</comment>
<dbReference type="STRING" id="1834191.A5886_000612"/>
<organism evidence="6 7">
    <name type="scientific">Candidatus Enterococcus testudinis</name>
    <dbReference type="NCBI Taxonomy" id="1834191"/>
    <lineage>
        <taxon>Bacteria</taxon>
        <taxon>Bacillati</taxon>
        <taxon>Bacillota</taxon>
        <taxon>Bacilli</taxon>
        <taxon>Lactobacillales</taxon>
        <taxon>Enterococcaceae</taxon>
        <taxon>Enterococcus</taxon>
    </lineage>
</organism>
<accession>A0A242A3B8</accession>
<dbReference type="InterPro" id="IPR000866">
    <property type="entry name" value="AhpC/TSA"/>
</dbReference>
<dbReference type="InterPro" id="IPR036249">
    <property type="entry name" value="Thioredoxin-like_sf"/>
</dbReference>
<evidence type="ECO:0000256" key="2">
    <source>
        <dbReference type="ARBA" id="ARBA00022862"/>
    </source>
</evidence>
<dbReference type="CDD" id="cd03014">
    <property type="entry name" value="PRX_Atyp2cys"/>
    <property type="match status" value="1"/>
</dbReference>
<dbReference type="RefSeq" id="WP_086273587.1">
    <property type="nucleotide sequence ID" value="NZ_NGKU01000001.1"/>
</dbReference>
<dbReference type="InterPro" id="IPR013766">
    <property type="entry name" value="Thioredoxin_domain"/>
</dbReference>
<keyword evidence="4" id="KW-0676">Redox-active center</keyword>
<keyword evidence="7" id="KW-1185">Reference proteome</keyword>
<keyword evidence="2" id="KW-0049">Antioxidant</keyword>
<reference evidence="6 7" key="1">
    <citation type="submission" date="2017-05" db="EMBL/GenBank/DDBJ databases">
        <title>The Genome Sequence of Enterococcus sp. 8G7_MSG3316.</title>
        <authorList>
            <consortium name="The Broad Institute Genomics Platform"/>
            <consortium name="The Broad Institute Genomic Center for Infectious Diseases"/>
            <person name="Earl A."/>
            <person name="Manson A."/>
            <person name="Schwartman J."/>
            <person name="Gilmore M."/>
            <person name="Abouelleil A."/>
            <person name="Cao P."/>
            <person name="Chapman S."/>
            <person name="Cusick C."/>
            <person name="Shea T."/>
            <person name="Young S."/>
            <person name="Neafsey D."/>
            <person name="Nusbaum C."/>
            <person name="Birren B."/>
        </authorList>
    </citation>
    <scope>NUCLEOTIDE SEQUENCE [LARGE SCALE GENOMIC DNA]</scope>
    <source>
        <strain evidence="6 7">8G7_MSG3316</strain>
    </source>
</reference>
<feature type="domain" description="Thioredoxin" evidence="5">
    <location>
        <begin position="17"/>
        <end position="161"/>
    </location>
</feature>
<evidence type="ECO:0000256" key="3">
    <source>
        <dbReference type="ARBA" id="ARBA00023157"/>
    </source>
</evidence>
<dbReference type="SUPFAM" id="SSF52833">
    <property type="entry name" value="Thioredoxin-like"/>
    <property type="match status" value="1"/>
</dbReference>
<evidence type="ECO:0000313" key="7">
    <source>
        <dbReference type="Proteomes" id="UP000195043"/>
    </source>
</evidence>
<dbReference type="OrthoDB" id="9781543at2"/>
<evidence type="ECO:0000256" key="4">
    <source>
        <dbReference type="ARBA" id="ARBA00023284"/>
    </source>
</evidence>
<dbReference type="EMBL" id="NGKU01000001">
    <property type="protein sequence ID" value="OTN75538.1"/>
    <property type="molecule type" value="Genomic_DNA"/>
</dbReference>
<dbReference type="Pfam" id="PF00578">
    <property type="entry name" value="AhpC-TSA"/>
    <property type="match status" value="1"/>
</dbReference>
<keyword evidence="3" id="KW-1015">Disulfide bond</keyword>
<keyword evidence="1" id="KW-0560">Oxidoreductase</keyword>
<dbReference type="PROSITE" id="PS51352">
    <property type="entry name" value="THIOREDOXIN_2"/>
    <property type="match status" value="1"/>
</dbReference>
<dbReference type="GO" id="GO:0008379">
    <property type="term" value="F:thioredoxin peroxidase activity"/>
    <property type="evidence" value="ECO:0007669"/>
    <property type="project" value="InterPro"/>
</dbReference>
<sequence>MQVTRKGTVYEMPGDQPRVGDIAHDFRLKSLDDTEYTLADFLGKPTIISVVPDIDTRVCALQTKRFNQEASQLDEIHFVTISNNTKEEQEQWCGKEGVDMIVLHDPANTFGEAYQIMIPEFGHFARAIFVLDADGVMRHVEIVPEIAQEPDYQAAIDAAKANL</sequence>
<evidence type="ECO:0000256" key="1">
    <source>
        <dbReference type="ARBA" id="ARBA00022559"/>
    </source>
</evidence>
<dbReference type="PANTHER" id="PTHR43110">
    <property type="entry name" value="THIOL PEROXIDASE"/>
    <property type="match status" value="1"/>
</dbReference>